<sequence>MKPASVVRRQALKVSLLGLGLPWGAVFAQPTAPIVFPYYSAAQALQGLYRIHLPSLAQAFTEQAHILVEVASGYCANPKTLELLRWQWAKTLMSWQALATPALGPILKRRSQRQIDFWPTRPALLHKALARQPQTLAELASIGSPAKGLPALEALLRYQNLTPDLCSYIVLLAQGIEAEAVILREEFARWASFDWTSSEDTTQTSMAEWINQWLGGWERLRWLHIEQPLQKARTRAAATASFARHEMATNVLEWQVQWHALRTQALLKPEQIAPPRHDNQLIPIEALLRGKGHLAIANRWSALLGEVGKAVEHLTAQPSPTECLAIAKKMKVVTLWYQNEVAQALDIPLGFSDADGD</sequence>
<gene>
    <name evidence="1" type="ORF">SAMN02982919_00251</name>
</gene>
<accession>A0A1H9EAX2</accession>
<dbReference type="Gene3D" id="1.20.1420.20">
    <property type="entry name" value="M75 peptidase, HXXE motif"/>
    <property type="match status" value="1"/>
</dbReference>
<dbReference type="InterPro" id="IPR038352">
    <property type="entry name" value="Imelysin_sf"/>
</dbReference>
<reference evidence="1 2" key="1">
    <citation type="submission" date="2016-10" db="EMBL/GenBank/DDBJ databases">
        <authorList>
            <person name="de Groot N.N."/>
        </authorList>
    </citation>
    <scope>NUCLEOTIDE SEQUENCE [LARGE SCALE GENOMIC DNA]</scope>
    <source>
        <strain evidence="1 2">ATCC 35958</strain>
    </source>
</reference>
<dbReference type="RefSeq" id="WP_091451523.1">
    <property type="nucleotide sequence ID" value="NZ_FOGD01000001.1"/>
</dbReference>
<evidence type="ECO:0000313" key="1">
    <source>
        <dbReference type="EMBL" id="SEQ22850.1"/>
    </source>
</evidence>
<dbReference type="Proteomes" id="UP000199766">
    <property type="component" value="Unassembled WGS sequence"/>
</dbReference>
<keyword evidence="2" id="KW-1185">Reference proteome</keyword>
<organism evidence="1 2">
    <name type="scientific">Giesbergeria anulus</name>
    <dbReference type="NCBI Taxonomy" id="180197"/>
    <lineage>
        <taxon>Bacteria</taxon>
        <taxon>Pseudomonadati</taxon>
        <taxon>Pseudomonadota</taxon>
        <taxon>Betaproteobacteria</taxon>
        <taxon>Burkholderiales</taxon>
        <taxon>Comamonadaceae</taxon>
        <taxon>Giesbergeria</taxon>
    </lineage>
</organism>
<evidence type="ECO:0000313" key="2">
    <source>
        <dbReference type="Proteomes" id="UP000199766"/>
    </source>
</evidence>
<evidence type="ECO:0008006" key="3">
    <source>
        <dbReference type="Google" id="ProtNLM"/>
    </source>
</evidence>
<dbReference type="STRING" id="180197.SAMN02982919_00251"/>
<dbReference type="AlphaFoldDB" id="A0A1H9EAX2"/>
<dbReference type="EMBL" id="FOGD01000001">
    <property type="protein sequence ID" value="SEQ22850.1"/>
    <property type="molecule type" value="Genomic_DNA"/>
</dbReference>
<dbReference type="OrthoDB" id="8591749at2"/>
<protein>
    <recommendedName>
        <fullName evidence="3">Imelysin-like domain-containing protein</fullName>
    </recommendedName>
</protein>
<proteinExistence type="predicted"/>
<name>A0A1H9EAX2_9BURK</name>